<keyword evidence="5" id="KW-1185">Reference proteome</keyword>
<feature type="domain" description="CCHC-type" evidence="3">
    <location>
        <begin position="757"/>
        <end position="771"/>
    </location>
</feature>
<evidence type="ECO:0000256" key="2">
    <source>
        <dbReference type="SAM" id="MobiDB-lite"/>
    </source>
</evidence>
<protein>
    <submittedName>
        <fullName evidence="4">Ribonuclease H-like domain-containing protein</fullName>
    </submittedName>
</protein>
<proteinExistence type="predicted"/>
<feature type="region of interest" description="Disordered" evidence="2">
    <location>
        <begin position="263"/>
        <end position="308"/>
    </location>
</feature>
<reference evidence="4" key="1">
    <citation type="journal article" date="2022" name="Int. J. Mol. Sci.">
        <title>Draft Genome of Tanacetum Coccineum: Genomic Comparison of Closely Related Tanacetum-Family Plants.</title>
        <authorList>
            <person name="Yamashiro T."/>
            <person name="Shiraishi A."/>
            <person name="Nakayama K."/>
            <person name="Satake H."/>
        </authorList>
    </citation>
    <scope>NUCLEOTIDE SEQUENCE</scope>
</reference>
<dbReference type="Proteomes" id="UP001151760">
    <property type="component" value="Unassembled WGS sequence"/>
</dbReference>
<evidence type="ECO:0000313" key="4">
    <source>
        <dbReference type="EMBL" id="GJS69466.1"/>
    </source>
</evidence>
<evidence type="ECO:0000259" key="3">
    <source>
        <dbReference type="PROSITE" id="PS50158"/>
    </source>
</evidence>
<evidence type="ECO:0000313" key="5">
    <source>
        <dbReference type="Proteomes" id="UP001151760"/>
    </source>
</evidence>
<organism evidence="4 5">
    <name type="scientific">Tanacetum coccineum</name>
    <dbReference type="NCBI Taxonomy" id="301880"/>
    <lineage>
        <taxon>Eukaryota</taxon>
        <taxon>Viridiplantae</taxon>
        <taxon>Streptophyta</taxon>
        <taxon>Embryophyta</taxon>
        <taxon>Tracheophyta</taxon>
        <taxon>Spermatophyta</taxon>
        <taxon>Magnoliopsida</taxon>
        <taxon>eudicotyledons</taxon>
        <taxon>Gunneridae</taxon>
        <taxon>Pentapetalae</taxon>
        <taxon>asterids</taxon>
        <taxon>campanulids</taxon>
        <taxon>Asterales</taxon>
        <taxon>Asteraceae</taxon>
        <taxon>Asteroideae</taxon>
        <taxon>Anthemideae</taxon>
        <taxon>Anthemidinae</taxon>
        <taxon>Tanacetum</taxon>
    </lineage>
</organism>
<reference evidence="4" key="2">
    <citation type="submission" date="2022-01" db="EMBL/GenBank/DDBJ databases">
        <authorList>
            <person name="Yamashiro T."/>
            <person name="Shiraishi A."/>
            <person name="Satake H."/>
            <person name="Nakayama K."/>
        </authorList>
    </citation>
    <scope>NUCLEOTIDE SEQUENCE</scope>
</reference>
<gene>
    <name evidence="4" type="ORF">Tco_0702307</name>
</gene>
<dbReference type="InterPro" id="IPR036875">
    <property type="entry name" value="Znf_CCHC_sf"/>
</dbReference>
<feature type="compositionally biased region" description="Acidic residues" evidence="2">
    <location>
        <begin position="299"/>
        <end position="308"/>
    </location>
</feature>
<name>A0ABQ4XX74_9ASTR</name>
<dbReference type="SUPFAM" id="SSF57756">
    <property type="entry name" value="Retrovirus zinc finger-like domains"/>
    <property type="match status" value="1"/>
</dbReference>
<accession>A0ABQ4XX74</accession>
<keyword evidence="1" id="KW-0479">Metal-binding</keyword>
<feature type="compositionally biased region" description="Low complexity" evidence="2">
    <location>
        <begin position="22"/>
        <end position="38"/>
    </location>
</feature>
<feature type="region of interest" description="Disordered" evidence="2">
    <location>
        <begin position="13"/>
        <end position="38"/>
    </location>
</feature>
<dbReference type="Pfam" id="PF14223">
    <property type="entry name" value="Retrotran_gag_2"/>
    <property type="match status" value="1"/>
</dbReference>
<keyword evidence="1" id="KW-0862">Zinc</keyword>
<sequence length="778" mass="89691">MLVQGLIFQGERSTVPVESHHTPTSAPSTSQLPTSPPSMQTNYVVEEAATMPHDSPLLRVHLLRSDEGSMTLHELTVLYSTLSKKGRKIAQLDEDEGITLVQIGTQTQGRHEYDLEPDFEFIAPKEVYTVEPDISTANVPVSTAGAKVSTTSPEIKTIAESLVYIRRTERLGYEEALRLQEQLDEEERQRIARVHEEANTFNAEEWDNIQAQIKADEELAQKLQAKERGKFSEVEKARLLVEMINERKRLFAQQRAEQNFVPMESDRLVPKISTGSSKRTAETELDHEGSKRQKTNEEQSAEEEKELSEEELQKLMMIVPVEEVYVEALQVKYPIIDWEVYSEDTRKYWKIIRVGNHTEAYQTFDDMLKKFDRDDLDKLWSLVKERFSSTDPTDDKERTLWVELKRLFEPDIDDILWKLQRYMHDPLTWRLYDTCGVHHVSTDRGHDIFMLVEKDYPLSKGVLMLMLVNKLLVEQSSEMANELLKKIFILANRPRQKNELKAKSTLLLAIPDEHLLKFHGIKDAKTLWEAIKARFGGNKESKKMQKTILKQQYENFTASRSEGLDKTYDRFQKLISQLEIHGEVISQEDANLKLLRSLPSAWNNIALIMRNKSDLDTLSMDDLYNNLKVYEYEIKVQSSSSSNSQNVAFVSSENTSSTNEAVNTAHEVSTASSQGQASSSTYADDVMFSFFANQSNSPQLDNEDLEQIDTDDLEEMDLKWQVTVLTMRVKRFLKKTVRNLNFNGKEIVGFDKTKVECYNCHRRSHFARECRAEQGIKD</sequence>
<evidence type="ECO:0000256" key="1">
    <source>
        <dbReference type="PROSITE-ProRule" id="PRU00047"/>
    </source>
</evidence>
<dbReference type="InterPro" id="IPR001878">
    <property type="entry name" value="Znf_CCHC"/>
</dbReference>
<feature type="compositionally biased region" description="Basic and acidic residues" evidence="2">
    <location>
        <begin position="279"/>
        <end position="297"/>
    </location>
</feature>
<dbReference type="EMBL" id="BQNB010009863">
    <property type="protein sequence ID" value="GJS69466.1"/>
    <property type="molecule type" value="Genomic_DNA"/>
</dbReference>
<dbReference type="PROSITE" id="PS50158">
    <property type="entry name" value="ZF_CCHC"/>
    <property type="match status" value="1"/>
</dbReference>
<keyword evidence="1" id="KW-0863">Zinc-finger</keyword>
<comment type="caution">
    <text evidence="4">The sequence shown here is derived from an EMBL/GenBank/DDBJ whole genome shotgun (WGS) entry which is preliminary data.</text>
</comment>